<comment type="similarity">
    <text evidence="2">Belongs to the multi antimicrobial extrusion (MATE) (TC 2.A.66.1) family. MepA subfamily.</text>
</comment>
<evidence type="ECO:0000256" key="1">
    <source>
        <dbReference type="ARBA" id="ARBA00004651"/>
    </source>
</evidence>
<feature type="transmembrane region" description="Helical" evidence="10">
    <location>
        <begin position="135"/>
        <end position="155"/>
    </location>
</feature>
<keyword evidence="8 10" id="KW-0472">Membrane</keyword>
<evidence type="ECO:0000256" key="3">
    <source>
        <dbReference type="ARBA" id="ARBA00022106"/>
    </source>
</evidence>
<dbReference type="GO" id="GO:0042910">
    <property type="term" value="F:xenobiotic transmembrane transporter activity"/>
    <property type="evidence" value="ECO:0007669"/>
    <property type="project" value="InterPro"/>
</dbReference>
<evidence type="ECO:0000313" key="12">
    <source>
        <dbReference type="Proteomes" id="UP000184038"/>
    </source>
</evidence>
<dbReference type="CDD" id="cd13143">
    <property type="entry name" value="MATE_MepA_like"/>
    <property type="match status" value="1"/>
</dbReference>
<evidence type="ECO:0000256" key="9">
    <source>
        <dbReference type="ARBA" id="ARBA00023251"/>
    </source>
</evidence>
<feature type="transmembrane region" description="Helical" evidence="10">
    <location>
        <begin position="414"/>
        <end position="434"/>
    </location>
</feature>
<dbReference type="AlphaFoldDB" id="A0A1M7K0C1"/>
<dbReference type="InterPro" id="IPR048279">
    <property type="entry name" value="MdtK-like"/>
</dbReference>
<evidence type="ECO:0000256" key="7">
    <source>
        <dbReference type="ARBA" id="ARBA00022989"/>
    </source>
</evidence>
<dbReference type="Pfam" id="PF01554">
    <property type="entry name" value="MatE"/>
    <property type="match status" value="2"/>
</dbReference>
<feature type="transmembrane region" description="Helical" evidence="10">
    <location>
        <begin position="167"/>
        <end position="187"/>
    </location>
</feature>
<evidence type="ECO:0000256" key="10">
    <source>
        <dbReference type="SAM" id="Phobius"/>
    </source>
</evidence>
<feature type="transmembrane region" description="Helical" evidence="10">
    <location>
        <begin position="92"/>
        <end position="115"/>
    </location>
</feature>
<dbReference type="InterPro" id="IPR045070">
    <property type="entry name" value="MATE_MepA-like"/>
</dbReference>
<dbReference type="OrthoDB" id="305360at2"/>
<proteinExistence type="inferred from homology"/>
<dbReference type="GO" id="GO:0046677">
    <property type="term" value="P:response to antibiotic"/>
    <property type="evidence" value="ECO:0007669"/>
    <property type="project" value="UniProtKB-KW"/>
</dbReference>
<keyword evidence="4" id="KW-0813">Transport</keyword>
<feature type="transmembrane region" description="Helical" evidence="10">
    <location>
        <begin position="15"/>
        <end position="34"/>
    </location>
</feature>
<evidence type="ECO:0000256" key="4">
    <source>
        <dbReference type="ARBA" id="ARBA00022448"/>
    </source>
</evidence>
<evidence type="ECO:0000256" key="6">
    <source>
        <dbReference type="ARBA" id="ARBA00022692"/>
    </source>
</evidence>
<feature type="transmembrane region" description="Helical" evidence="10">
    <location>
        <begin position="235"/>
        <end position="256"/>
    </location>
</feature>
<evidence type="ECO:0000313" key="11">
    <source>
        <dbReference type="EMBL" id="SHM58257.1"/>
    </source>
</evidence>
<dbReference type="GO" id="GO:0005886">
    <property type="term" value="C:plasma membrane"/>
    <property type="evidence" value="ECO:0007669"/>
    <property type="project" value="UniProtKB-SubCell"/>
</dbReference>
<name>A0A1M7K0C1_9FIRM</name>
<dbReference type="RefSeq" id="WP_073288125.1">
    <property type="nucleotide sequence ID" value="NZ_FRCP01000012.1"/>
</dbReference>
<accession>A0A1M7K0C1</accession>
<feature type="transmembrane region" description="Helical" evidence="10">
    <location>
        <begin position="54"/>
        <end position="80"/>
    </location>
</feature>
<keyword evidence="5" id="KW-1003">Cell membrane</keyword>
<evidence type="ECO:0000256" key="8">
    <source>
        <dbReference type="ARBA" id="ARBA00023136"/>
    </source>
</evidence>
<dbReference type="STRING" id="1120996.SAMN02746066_02498"/>
<reference evidence="11 12" key="1">
    <citation type="submission" date="2016-11" db="EMBL/GenBank/DDBJ databases">
        <authorList>
            <person name="Jaros S."/>
            <person name="Januszkiewicz K."/>
            <person name="Wedrychowicz H."/>
        </authorList>
    </citation>
    <scope>NUCLEOTIDE SEQUENCE [LARGE SCALE GENOMIC DNA]</scope>
    <source>
        <strain evidence="11 12">DSM 15930</strain>
    </source>
</reference>
<keyword evidence="6 10" id="KW-0812">Transmembrane</keyword>
<keyword evidence="7 10" id="KW-1133">Transmembrane helix</keyword>
<evidence type="ECO:0000256" key="5">
    <source>
        <dbReference type="ARBA" id="ARBA00022475"/>
    </source>
</evidence>
<feature type="transmembrane region" description="Helical" evidence="10">
    <location>
        <begin position="262"/>
        <end position="282"/>
    </location>
</feature>
<dbReference type="InterPro" id="IPR051327">
    <property type="entry name" value="MATE_MepA_subfamily"/>
</dbReference>
<feature type="transmembrane region" description="Helical" evidence="10">
    <location>
        <begin position="385"/>
        <end position="408"/>
    </location>
</feature>
<gene>
    <name evidence="11" type="ORF">SAMN02746066_02498</name>
</gene>
<feature type="transmembrane region" description="Helical" evidence="10">
    <location>
        <begin position="315"/>
        <end position="343"/>
    </location>
</feature>
<comment type="subcellular location">
    <subcellularLocation>
        <location evidence="1">Cell membrane</location>
        <topology evidence="1">Multi-pass membrane protein</topology>
    </subcellularLocation>
</comment>
<feature type="transmembrane region" description="Helical" evidence="10">
    <location>
        <begin position="355"/>
        <end position="373"/>
    </location>
</feature>
<sequence length="444" mass="48788">MKQTDLLNDNVKKLFFRYLIPSVSATLVTSIYVLADTIFIGKGISDTAVAALNIIIPLFSLYFGMGLLFGVGGSVLLSVAKGQGDEKKANTYFTVAFIANGITSLIFLIINLVAFDQIAYLLGASETTIGYIREYGMYFIWGIPFFCFSSFLQAFVRNDKAPKLSMIAVISGGVINIIIDYVFIYIFDMGMGGASLATVLGSVVSCLILSTHFLSKSNTLHLVKQGLQLRYFGDVTKNGFSSFLIEMSSGIVIFIFNNRVLHYIGDVGVTVYSIISNTAIIVSSLSNGISQAAQPLLALNYGAGKYDRINQVKRLGLGFSFATGIVFAVVGFCFPEFVVGLFIHPSKEVQELAPMAIQIYFISFILMVPNIFYSNYFQSTLQPIYALIICVLRGLILSGVLVYILPTILGVKGIWMTMIFVECITLAVIIAFVLREKRQSIEYK</sequence>
<keyword evidence="12" id="KW-1185">Reference proteome</keyword>
<dbReference type="GO" id="GO:0015297">
    <property type="term" value="F:antiporter activity"/>
    <property type="evidence" value="ECO:0007669"/>
    <property type="project" value="InterPro"/>
</dbReference>
<protein>
    <recommendedName>
        <fullName evidence="3">Multidrug export protein MepA</fullName>
    </recommendedName>
</protein>
<organism evidence="11 12">
    <name type="scientific">Anaerosporobacter mobilis DSM 15930</name>
    <dbReference type="NCBI Taxonomy" id="1120996"/>
    <lineage>
        <taxon>Bacteria</taxon>
        <taxon>Bacillati</taxon>
        <taxon>Bacillota</taxon>
        <taxon>Clostridia</taxon>
        <taxon>Lachnospirales</taxon>
        <taxon>Lachnospiraceae</taxon>
        <taxon>Anaerosporobacter</taxon>
    </lineage>
</organism>
<dbReference type="PIRSF" id="PIRSF006603">
    <property type="entry name" value="DinF"/>
    <property type="match status" value="1"/>
</dbReference>
<keyword evidence="9" id="KW-0046">Antibiotic resistance</keyword>
<dbReference type="InterPro" id="IPR002528">
    <property type="entry name" value="MATE_fam"/>
</dbReference>
<dbReference type="EMBL" id="FRCP01000012">
    <property type="protein sequence ID" value="SHM58257.1"/>
    <property type="molecule type" value="Genomic_DNA"/>
</dbReference>
<evidence type="ECO:0000256" key="2">
    <source>
        <dbReference type="ARBA" id="ARBA00008417"/>
    </source>
</evidence>
<feature type="transmembrane region" description="Helical" evidence="10">
    <location>
        <begin position="193"/>
        <end position="214"/>
    </location>
</feature>
<dbReference type="PANTHER" id="PTHR43823:SF4">
    <property type="entry name" value="SPORULATION PROTEIN YKVU"/>
    <property type="match status" value="1"/>
</dbReference>
<dbReference type="NCBIfam" id="TIGR00797">
    <property type="entry name" value="matE"/>
    <property type="match status" value="1"/>
</dbReference>
<dbReference type="PANTHER" id="PTHR43823">
    <property type="entry name" value="SPORULATION PROTEIN YKVU"/>
    <property type="match status" value="1"/>
</dbReference>
<dbReference type="Proteomes" id="UP000184038">
    <property type="component" value="Unassembled WGS sequence"/>
</dbReference>